<name>A0A3B0VQB8_9ZZZZ</name>
<keyword evidence="1" id="KW-0175">Coiled coil</keyword>
<dbReference type="AlphaFoldDB" id="A0A3B0VQB8"/>
<gene>
    <name evidence="3" type="ORF">MNBD_GAMMA02-311</name>
</gene>
<feature type="compositionally biased region" description="Basic and acidic residues" evidence="2">
    <location>
        <begin position="18"/>
        <end position="29"/>
    </location>
</feature>
<dbReference type="EMBL" id="UOFA01000221">
    <property type="protein sequence ID" value="VAW45715.1"/>
    <property type="molecule type" value="Genomic_DNA"/>
</dbReference>
<feature type="non-terminal residue" evidence="3">
    <location>
        <position position="315"/>
    </location>
</feature>
<evidence type="ECO:0000256" key="1">
    <source>
        <dbReference type="SAM" id="Coils"/>
    </source>
</evidence>
<feature type="region of interest" description="Disordered" evidence="2">
    <location>
        <begin position="1"/>
        <end position="35"/>
    </location>
</feature>
<sequence length="315" mass="34657">MDKEPKVETTEDEISTEIENHANKNHAVESTEVPPVVAKRSSSGLSLLMSLLALAGVGYLFYKDWQNNGQATNTSVSPALIQQLKDSDQVLSTDLQNVQVDINRVKQQTTQITDIEQQLKQLSDQFVGLENSQQNTLQSTKQDGADSQFDNSSNELALARLQQQITNQAQTITELQSTPAVVAGTQSSAPGMLSDTYEQIEKNAAIQVLLTTDVLLSTHRLPQAIAALDNYLKVSGLKSVDKNKLLHLQSELQQIKQPDLEQIDQQLQALKSSVHALQVSTQAAAKDEPKWYERFVSVKKIETESSISSTAQMVA</sequence>
<feature type="coiled-coil region" evidence="1">
    <location>
        <begin position="105"/>
        <end position="132"/>
    </location>
</feature>
<protein>
    <submittedName>
        <fullName evidence="3">Uncharacterized protein</fullName>
    </submittedName>
</protein>
<proteinExistence type="predicted"/>
<evidence type="ECO:0000256" key="2">
    <source>
        <dbReference type="SAM" id="MobiDB-lite"/>
    </source>
</evidence>
<evidence type="ECO:0000313" key="3">
    <source>
        <dbReference type="EMBL" id="VAW45715.1"/>
    </source>
</evidence>
<organism evidence="3">
    <name type="scientific">hydrothermal vent metagenome</name>
    <dbReference type="NCBI Taxonomy" id="652676"/>
    <lineage>
        <taxon>unclassified sequences</taxon>
        <taxon>metagenomes</taxon>
        <taxon>ecological metagenomes</taxon>
    </lineage>
</organism>
<accession>A0A3B0VQB8</accession>
<reference evidence="3" key="1">
    <citation type="submission" date="2018-06" db="EMBL/GenBank/DDBJ databases">
        <authorList>
            <person name="Zhirakovskaya E."/>
        </authorList>
    </citation>
    <scope>NUCLEOTIDE SEQUENCE</scope>
</reference>